<feature type="transmembrane region" description="Helical" evidence="1">
    <location>
        <begin position="46"/>
        <end position="68"/>
    </location>
</feature>
<dbReference type="Proteomes" id="UP000073434">
    <property type="component" value="Unassembled WGS sequence"/>
</dbReference>
<evidence type="ECO:0000313" key="4">
    <source>
        <dbReference type="Proteomes" id="UP000072618"/>
    </source>
</evidence>
<feature type="transmembrane region" description="Helical" evidence="1">
    <location>
        <begin position="97"/>
        <end position="121"/>
    </location>
</feature>
<sequence length="229" mass="26080">MDETVYALIYKKYSLNAVKIQILSQLLLILFTCILSLITFEINNNYIVLSINQILVIASYLFMIGGLINGSMEVENPESKIVYLLTGNKNSSTQKIIIVELIDCALQAILSFLVIVSFFTFKGTIKEVSVIQFISYLFSSVLCFFIAYYLTLFFKSSMTALATLLLFPILVIPYIERVFPGALPYIYYETISESFNISAISASHIILLLWNLILLLLIYLKVKKRLKNE</sequence>
<dbReference type="RefSeq" id="WP_044672786.1">
    <property type="nucleotide sequence ID" value="NZ_CEEW01000066.1"/>
</dbReference>
<evidence type="ECO:0000313" key="5">
    <source>
        <dbReference type="Proteomes" id="UP000073434"/>
    </source>
</evidence>
<name>A0A123T6S4_STRSU</name>
<feature type="transmembrane region" description="Helical" evidence="1">
    <location>
        <begin position="20"/>
        <end position="40"/>
    </location>
</feature>
<organism evidence="3 4">
    <name type="scientific">Streptococcus suis</name>
    <dbReference type="NCBI Taxonomy" id="1307"/>
    <lineage>
        <taxon>Bacteria</taxon>
        <taxon>Bacillati</taxon>
        <taxon>Bacillota</taxon>
        <taxon>Bacilli</taxon>
        <taxon>Lactobacillales</taxon>
        <taxon>Streptococcaceae</taxon>
        <taxon>Streptococcus</taxon>
    </lineage>
</organism>
<dbReference type="EMBL" id="FIFW01000024">
    <property type="protein sequence ID" value="CYU91408.1"/>
    <property type="molecule type" value="Genomic_DNA"/>
</dbReference>
<evidence type="ECO:0000313" key="3">
    <source>
        <dbReference type="EMBL" id="CYU95667.1"/>
    </source>
</evidence>
<evidence type="ECO:0000256" key="1">
    <source>
        <dbReference type="SAM" id="Phobius"/>
    </source>
</evidence>
<evidence type="ECO:0000313" key="2">
    <source>
        <dbReference type="EMBL" id="CYU91408.1"/>
    </source>
</evidence>
<protein>
    <submittedName>
        <fullName evidence="3">Uncharacterized protein</fullName>
    </submittedName>
</protein>
<feature type="transmembrane region" description="Helical" evidence="1">
    <location>
        <begin position="195"/>
        <end position="220"/>
    </location>
</feature>
<keyword evidence="1" id="KW-0472">Membrane</keyword>
<proteinExistence type="predicted"/>
<feature type="transmembrane region" description="Helical" evidence="1">
    <location>
        <begin position="133"/>
        <end position="151"/>
    </location>
</feature>
<keyword evidence="1" id="KW-0812">Transmembrane</keyword>
<keyword evidence="1" id="KW-1133">Transmembrane helix</keyword>
<gene>
    <name evidence="2" type="ORF">ERS132385_01911</name>
    <name evidence="3" type="ORF">ERS132394_01844</name>
</gene>
<reference evidence="4 5" key="1">
    <citation type="submission" date="2016-02" db="EMBL/GenBank/DDBJ databases">
        <authorList>
            <consortium name="Pathogen Informatics"/>
        </authorList>
    </citation>
    <scope>NUCLEOTIDE SEQUENCE [LARGE SCALE GENOMIC DNA]</scope>
    <source>
        <strain evidence="2 5">LSS23</strain>
        <strain evidence="3 4">LSS32</strain>
    </source>
</reference>
<dbReference type="AlphaFoldDB" id="A0A123T6S4"/>
<dbReference type="Proteomes" id="UP000072618">
    <property type="component" value="Unassembled WGS sequence"/>
</dbReference>
<accession>A0A123T6S4</accession>
<dbReference type="EMBL" id="FIGJ01000025">
    <property type="protein sequence ID" value="CYU95667.1"/>
    <property type="molecule type" value="Genomic_DNA"/>
</dbReference>